<name>A0A849CAP0_9NOCA</name>
<dbReference type="EMBL" id="JABELX010000009">
    <property type="protein sequence ID" value="NNH73017.1"/>
    <property type="molecule type" value="Genomic_DNA"/>
</dbReference>
<feature type="region of interest" description="Disordered" evidence="6">
    <location>
        <begin position="3847"/>
        <end position="3883"/>
    </location>
</feature>
<accession>A0A849CAP0</accession>
<dbReference type="Pfam" id="PF00975">
    <property type="entry name" value="Thioesterase"/>
    <property type="match status" value="1"/>
</dbReference>
<evidence type="ECO:0000259" key="7">
    <source>
        <dbReference type="PROSITE" id="PS50075"/>
    </source>
</evidence>
<feature type="domain" description="Carrier" evidence="7">
    <location>
        <begin position="3935"/>
        <end position="4010"/>
    </location>
</feature>
<dbReference type="PROSITE" id="PS00012">
    <property type="entry name" value="PHOSPHOPANTETHEINE"/>
    <property type="match status" value="4"/>
</dbReference>
<evidence type="ECO:0000313" key="9">
    <source>
        <dbReference type="Proteomes" id="UP000586827"/>
    </source>
</evidence>
<evidence type="ECO:0000256" key="3">
    <source>
        <dbReference type="ARBA" id="ARBA00022553"/>
    </source>
</evidence>
<dbReference type="InterPro" id="IPR010060">
    <property type="entry name" value="NRPS_synth"/>
</dbReference>
<feature type="region of interest" description="Disordered" evidence="6">
    <location>
        <begin position="2137"/>
        <end position="2197"/>
    </location>
</feature>
<dbReference type="FunFam" id="1.10.1200.10:FF:000016">
    <property type="entry name" value="Non-ribosomal peptide synthase"/>
    <property type="match status" value="1"/>
</dbReference>
<feature type="domain" description="Carrier" evidence="7">
    <location>
        <begin position="2714"/>
        <end position="2789"/>
    </location>
</feature>
<dbReference type="InterPro" id="IPR029058">
    <property type="entry name" value="AB_hydrolase_fold"/>
</dbReference>
<dbReference type="Pfam" id="PF13193">
    <property type="entry name" value="AMP-binding_C"/>
    <property type="match status" value="2"/>
</dbReference>
<dbReference type="Gene3D" id="3.40.50.980">
    <property type="match status" value="4"/>
</dbReference>
<dbReference type="InterPro" id="IPR045851">
    <property type="entry name" value="AMP-bd_C_sf"/>
</dbReference>
<dbReference type="GO" id="GO:0043041">
    <property type="term" value="P:amino acid activation for nonribosomal peptide biosynthetic process"/>
    <property type="evidence" value="ECO:0007669"/>
    <property type="project" value="TreeGrafter"/>
</dbReference>
<dbReference type="InterPro" id="IPR042099">
    <property type="entry name" value="ANL_N_sf"/>
</dbReference>
<evidence type="ECO:0000313" key="8">
    <source>
        <dbReference type="EMBL" id="NNH73017.1"/>
    </source>
</evidence>
<proteinExistence type="predicted"/>
<gene>
    <name evidence="8" type="ORF">HLB23_24680</name>
</gene>
<dbReference type="InterPro" id="IPR006162">
    <property type="entry name" value="Ppantetheine_attach_site"/>
</dbReference>
<dbReference type="FunFam" id="3.30.300.30:FF:000015">
    <property type="entry name" value="Nonribosomal peptide synthase SidD"/>
    <property type="match status" value="1"/>
</dbReference>
<reference evidence="8 9" key="1">
    <citation type="submission" date="2020-05" db="EMBL/GenBank/DDBJ databases">
        <title>MicrobeNet Type strains.</title>
        <authorList>
            <person name="Nicholson A.C."/>
        </authorList>
    </citation>
    <scope>NUCLEOTIDE SEQUENCE [LARGE SCALE GENOMIC DNA]</scope>
    <source>
        <strain evidence="8 9">JCM 3224</strain>
    </source>
</reference>
<dbReference type="PANTHER" id="PTHR45527">
    <property type="entry name" value="NONRIBOSOMAL PEPTIDE SYNTHETASE"/>
    <property type="match status" value="1"/>
</dbReference>
<dbReference type="Proteomes" id="UP000586827">
    <property type="component" value="Unassembled WGS sequence"/>
</dbReference>
<dbReference type="GO" id="GO:0072330">
    <property type="term" value="P:monocarboxylic acid biosynthetic process"/>
    <property type="evidence" value="ECO:0007669"/>
    <property type="project" value="UniProtKB-ARBA"/>
</dbReference>
<feature type="compositionally biased region" description="Polar residues" evidence="6">
    <location>
        <begin position="3528"/>
        <end position="3541"/>
    </location>
</feature>
<dbReference type="InterPro" id="IPR001031">
    <property type="entry name" value="Thioesterase"/>
</dbReference>
<dbReference type="InterPro" id="IPR036736">
    <property type="entry name" value="ACP-like_sf"/>
</dbReference>
<dbReference type="SUPFAM" id="SSF53474">
    <property type="entry name" value="alpha/beta-Hydrolases"/>
    <property type="match status" value="1"/>
</dbReference>
<feature type="compositionally biased region" description="Basic and acidic residues" evidence="6">
    <location>
        <begin position="3865"/>
        <end position="3883"/>
    </location>
</feature>
<feature type="domain" description="Carrier" evidence="7">
    <location>
        <begin position="4494"/>
        <end position="4569"/>
    </location>
</feature>
<dbReference type="PROSITE" id="PS50075">
    <property type="entry name" value="CARRIER"/>
    <property type="match status" value="4"/>
</dbReference>
<dbReference type="SMART" id="SM00823">
    <property type="entry name" value="PKS_PP"/>
    <property type="match status" value="4"/>
</dbReference>
<evidence type="ECO:0000256" key="2">
    <source>
        <dbReference type="ARBA" id="ARBA00022450"/>
    </source>
</evidence>
<dbReference type="InterPro" id="IPR010071">
    <property type="entry name" value="AA_adenyl_dom"/>
</dbReference>
<dbReference type="InterPro" id="IPR025110">
    <property type="entry name" value="AMP-bd_C"/>
</dbReference>
<dbReference type="SMART" id="SM00824">
    <property type="entry name" value="PKS_TE"/>
    <property type="match status" value="1"/>
</dbReference>
<dbReference type="InterPro" id="IPR020806">
    <property type="entry name" value="PKS_PP-bd"/>
</dbReference>
<dbReference type="InterPro" id="IPR000873">
    <property type="entry name" value="AMP-dep_synth/lig_dom"/>
</dbReference>
<feature type="domain" description="Carrier" evidence="7">
    <location>
        <begin position="1010"/>
        <end position="1084"/>
    </location>
</feature>
<feature type="compositionally biased region" description="Basic and acidic residues" evidence="6">
    <location>
        <begin position="4013"/>
        <end position="4025"/>
    </location>
</feature>
<feature type="region of interest" description="Disordered" evidence="6">
    <location>
        <begin position="3514"/>
        <end position="3548"/>
    </location>
</feature>
<keyword evidence="3" id="KW-0597">Phosphoprotein</keyword>
<dbReference type="UniPathway" id="UPA00011"/>
<sequence length="4830" mass="511161">MTRELAAEATATVFPLSPAQAGMWYAQQLDPSVPLSEAQYIEMRGPLDTAALRRAAVIAAREFGSGILRLVEIEGRPYQVVDPNLEAVVGFLDFSGRPDPIAAALDWMRADIAEPVDLLGDRAGVSVVIRVGVDHHLWYSRMHHILLDGFGSVTMLYRVAELYNARVRGESPPPGTAASLLEVHEAEVAYRNSSRYRSDERYWREIVTGMPERCSLVAATAPACALAREQRTELEPENAARLDRAARRFETSSATVVMAAVALYYARLTAMDEVVLNLPVSGRTTALLRRSGGMIANVVPLRVRVPRDGCVGDVMDALRVAASGALRHQRFRYEDMRDGAEDQPEFGRGFVGPVINIMLFPSGIDFDGLEAGLNVVTSGPIEDLFVNFYQHGAAAPIHVDFAANPRLYDEDSLGRHHRRFMTLLDSLLAAEPETPVAELAYRTAEDAAVVGGDFGAEAPTPRLLPEILRAGLDRAGRNGLAVVSEEGELTYGELDAVSDRLACTLIDAGREAGVAVGPESAVLLALPRSVAMVAAIWAVAETGAAFVPLGTALPAERVARIAGECGARIGITVAGNAAELPDSVRWLELDAHSAAVRDRIVSEPGRRRVPDEPERLGPDRTEQVVPADPVSPDYPERILSEPEDSRLTAAPGSASRSGARLENPAYIVFTSGSTGVPKGVVVTHRGLSGLAAAIVDAYDVAPGSRVLQSLNPSFDAATLEWLQAFASGATLVVTDTDPVIGADMARIVREYGVTQLCSTPAVLATLEPDALDGVRAVSTGGEPCPPELVARFGPGRRLLNSYGPSETTVAVTYTGGLLPGVRAGIGDPVPGAGMLVLDRFLRPVPVGAVGELYVAGPGVARGYIGRPGLTAQRFVATASGGRMYRTGDLVRWTGSKVLEYVGRSDFQVKLRGMRIELGEIDAVLSTHPTVEIAVTVARSVGAATALAAYVVPVAGAHIDEPELLEHAARRLPPYMVPATVTVLGALPLTGNGKVDRAALPEPVIAQPVRQGSTEAERLLCDLFTEVLGSSQVGPDSSFFALGGDSIMAIGLVSRARAAGLVFSARDVFEHRTPAALALAARRESVGPRRLPELPGGGIGRMPLTPIAAWLLGRPGWEQFAQSMVVRLPIGIEQAALVRTVRGLLDRHDMLRARVIRTPYGAQLEVPPPHVVDTEALLTRIACESPDESVDHELAAAVARLAPLDGRMLALTWLDPGPATPGRMIVAVHHLACDAISWRILLPDLMAAWTQTCTGHTATLPKVSTSMRTWSHALHGLVADRAPAVDADAAVSPQPWQTDGDVAAVHSAAGDSGTDGPDPRELSGRPQSAADVAEDFGERFGDVAYWRETLAADPVLGWRRIDPEVDAYGTAGRVEVEIPEAVTAVLLERTAEVYRCGVEEVLLAGLVLALGRWRSRHGLPDTDTVVTVERHGRDEGVVPGADLSRTVGWFTQQVPVRIGPAVESAAAVVKTVKEQLRAVPSGGVGYGLLRYPGGAAELADMPEPQVGFNYLGQIPGEAVAADWMPVGMADRLGGHAHPSMPLAAVISVDAAAMVAERGTRLHAVWQYASAAIDGGAVDEIAREWVSAVSEIADLLSAPDAGGFTPSDLPLVAVTQDEIDAWEARFGRLAEVWPLTPLQRGLLFQAQLSPGGLDGYSVQAVIDVEAEMDVDRLTAAATALVRRHSALRAAFVQNADTAAQLIVSEADVSCDYLEAYGANEAELDDMAAGQLRTPFAVDNPPLIRFACIAVAPNRFRLVITNHHLILDGWSMPLLFGELVALYETGGQEAGFADPVPPRHYLEWLSRRDLDPARAAWSAALAGLDGPTLAAPGAPRADAAAAAVAHEVALPDGLAERLRHVAATREVTVNTMVQVAWALLLAELTGDTDIVFGATVSGRPPELPDADRMIGMLVNTVPIRITLDPAESATDLITRVQAEQSALAEHHILGLDEIQALAGLGPLFDTATVYESYPVDAEALSAATQRARLRVTGVRGYDGTHYPLALAAYAGDGLRLVLSRSPRYFDAAQAESMTDRLARILTTLAGDTNPRIAEVRGVEPDTTSAGWFGPAGRRPRLLPDLLTAAGRRHAVAVTMAGGAGKRYGASQFVAGAVKPEGGASVPRRGPADVAEAEHGVSGFVSSAAGAQRGTAEVDAGGAEPRRAITESPADETETRGGVAESVTGAGGAQGGIAEIKDGGQASRRDTAEFIAGRTDEWAVEAVTGAPSVRHRAAESTSALPAILSYAELDEVSNRLARRLIRDGAGPERAVLLALPRSVDYMVALWAIAKAGAAFVPVDTAQPAARLAAIAAECGATLGVSAEYVSSELPESVSWLRLDSPQRVSEVAAMSGAPVADADRLAPLRSEHAAYVVFTSGSTGTPKGVVVTHAGLANLAAAVVFRGRLGRDARVLHCVNPSFDASILVWLGAFASGATLVIAPPEANAGTELATAIEVGAPTHIVCTPSVLATLRAEQLRGVEAAVIGGETCPPTVITRLGADRILVNSYGPAETTVAATFGDPMTPDTATVLGAPVAGAALLVLDRWLRPVPVGAMGELYIRGPGLARGYAGRTALSASCFVADPFAVGRRMYRTGDLVRRTAPEILEYLGRSDSQVKVRGIRVEPGEVDAVLVRHPGVELAVTVARRNRAGTIALSSYVTAKAGARLAITELTGWLSARLPRYLIPSSISLLVDLPRTRTGKIDLRALPEPETLQADYVVPTGLEIVIADVFAEVLHADRVGARHDFFTLGGDSLSAARAAARLSAALHTTVPVRTLFDAPMVADLAQRLDAAAITASRPPLVRAARPDRIPLSPAQQRMWFVNRYDPTSPAYNIPTALHLSGHLDPHALRAACYDVLERHESLRTVYPEIDGTGVQRVLPADSVPLDLDPIPVTPDRVAEAVGRVVGTAFDVTTAVPLRLRLFRIAAGERASRAEAVDGSGFGTGVADGGGPRGDVVDRGGAHAYGAVEGFHTDGVEGSYAGAVAGGSHADVVDRGGAHAHAVVEGLHTDAAAEASHPDAVGGGGFHEGAVNDGVETTYSGGAATDASTAGQGGNSCAADEYVLVVVAHHIALDGFSMAPLVRDVATAYAARVVGGAPEWEPLPVQYADYALWQQARLGNADDSDSVSAQQLRYWVRTLADTPDQLDLPTDRPRPAHASHRAAEVSDRIEGELVAAIDRCARTHRATPFMVLHAALAVLLARLSGSGDVVVGTPIAGRGAAELDDLVGMFVNTLVLRTDIRAAEGFGDLLDRVRRTDLDAFAHADLPFERLVEELAPARSAARHPIVQAMLVFQNLTHPEFTLPALTVAPLELPQTTSRFDLSLTVSGDADGIELRCAFATDLFDADTMRLLLRRLVGLLTAVTTDQTRPVGDIDLRTEAERTRPGEPARPVAAPRLLADLMADAVAAAPERVAVVCGDRRLTYRDLDTRAELLARQLIHAGAGPETLVAVGIPRSIESVLAVWAITRTGAAFVPVDPAYPPNRIAHIAEVSGVELGLTVHAQRDRLPDSVHWWTLDDAVPQRPPSAPPHESSVQGRSVRSTSAGRQARPENPAYVMFTSGSTGAPKGVVVTHTGLANLAVAQRDRDGLTAESRVLHVASPSFDASVLELVMAVSAASCLVVAPPTVFAGRELADLLARERVSHIALTPSALSTVDPAGLDDVRMVITGGEPCPPDLVAAWAAPNRLHFNDYGPTESTVWATGSAALRPGDPITIGSPAPGVRALVLDERLLPVPDGVVGELYLAGIALARGYFGRGDLTAARFVADPYGPPGQRMYRTGDLVRCRGVDLEYLGRTDNQVKLRGLRIELGEVESALTADPAVARAVAVIRDDSRGGDMLVAYVVPAATSEPAGAVSDGGASDGGAPEGRASDGHVSDGRASEGRPLDPLRLRKSIARRLPSYMVPSAIVVLNTLPHTANGKLDLAALPAPESAVTVHRTPETPAEQAVAAAFAEVLEIDRVWLDDDFFALGGNSLIGTRVVARLGAALGTTVPVRALFDAPTVADLAELITSGAATDRPRPGPRPRPDRIPLSAAQQRMWFLNRYDPGSPAYNIPGAFEIEGALDIPALRAAVDDVVARHETLRTVYPTGPDGLPYQHILPAVAGATPIIERDVRPEEIGTVLTAELSRGFDLTRETPLRIGLLHIAPQRTVLAMAVHHIAADGWSMTPLARDVMVAFASRAAGSPPQWTPLPLQYADYALWQRELLGSCDNPDSLAHQQLQFWRTTLDGLPELHALPTDRPRPPLPSGIGDSVSFTIPAAVHDRVQVLARAHGASPFMVAHTALAILLARRSGSTDIAIGSVVAGRGDDELDDLVGMFVNTVVLRSHLDPAATVAATLAATRQADLAAYGNLDLPFEKLVDALAPTRDTSHHPLFQVLLAFQNLPLEPTRLPGMAIRPLKTAAPGAKFDLEWMLAEQFDSGGEPAGITGSLIFASDLFDRATAQAMADSFIRYLDAATAAPDSTIAALTDWTAPTTPADRPKVRGHVEPAPRRAYRAPRTDLERAVASAFETVLDHPRIGVDDNFFDLGGNSMAAVQLAERIRERTGSPVPLQWMFIEPTPAALARRITDGEQEFGVDPALRVLLPIRPTGAEPPLFCIHPAVGLAWGYTGLVRHIDATHPVYGLQSPGVTDGGDPDRTVRELATRYADEIQQVQPHGPYHLLGYSAGGPLAHAVAVELRRRREPVPALVMLDARADIDFTDDQIPTPELLLAEFGGVEIPVGESELTAARAVELLCSVTGAASTLTAVDLEHLYSDLGHLVRQIADHRPEVFDGDLLFFTAAGGPAEPNVATWIPYIGGEIEERRVDFGHNQLITPQALEVVGPRVNAYLTR</sequence>
<comment type="caution">
    <text evidence="8">The sequence shown here is derived from an EMBL/GenBank/DDBJ whole genome shotgun (WGS) entry which is preliminary data.</text>
</comment>
<feature type="compositionally biased region" description="Basic and acidic residues" evidence="6">
    <location>
        <begin position="602"/>
        <end position="622"/>
    </location>
</feature>
<dbReference type="SUPFAM" id="SSF47336">
    <property type="entry name" value="ACP-like"/>
    <property type="match status" value="4"/>
</dbReference>
<dbReference type="Pfam" id="PF00550">
    <property type="entry name" value="PP-binding"/>
    <property type="match status" value="4"/>
</dbReference>
<dbReference type="PANTHER" id="PTHR45527:SF1">
    <property type="entry name" value="FATTY ACID SYNTHASE"/>
    <property type="match status" value="1"/>
</dbReference>
<keyword evidence="4" id="KW-0677">Repeat</keyword>
<dbReference type="GO" id="GO:0008610">
    <property type="term" value="P:lipid biosynthetic process"/>
    <property type="evidence" value="ECO:0007669"/>
    <property type="project" value="UniProtKB-ARBA"/>
</dbReference>
<dbReference type="SUPFAM" id="SSF52777">
    <property type="entry name" value="CoA-dependent acyltransferases"/>
    <property type="match status" value="11"/>
</dbReference>
<dbReference type="NCBIfam" id="TIGR01720">
    <property type="entry name" value="NRPS-para261"/>
    <property type="match status" value="1"/>
</dbReference>
<dbReference type="InterPro" id="IPR023213">
    <property type="entry name" value="CAT-like_dom_sf"/>
</dbReference>
<keyword evidence="5" id="KW-0045">Antibiotic biosynthesis</keyword>
<dbReference type="GO" id="GO:0044550">
    <property type="term" value="P:secondary metabolite biosynthetic process"/>
    <property type="evidence" value="ECO:0007669"/>
    <property type="project" value="TreeGrafter"/>
</dbReference>
<protein>
    <submittedName>
        <fullName evidence="8">Non-ribosomal peptide synthetase</fullName>
    </submittedName>
</protein>
<evidence type="ECO:0000256" key="1">
    <source>
        <dbReference type="ARBA" id="ARBA00001957"/>
    </source>
</evidence>
<dbReference type="GO" id="GO:0005829">
    <property type="term" value="C:cytosol"/>
    <property type="evidence" value="ECO:0007669"/>
    <property type="project" value="TreeGrafter"/>
</dbReference>
<dbReference type="InterPro" id="IPR020802">
    <property type="entry name" value="TesA-like"/>
</dbReference>
<dbReference type="RefSeq" id="WP_067523466.1">
    <property type="nucleotide sequence ID" value="NZ_JABELX010000009.1"/>
</dbReference>
<keyword evidence="2" id="KW-0596">Phosphopantetheine</keyword>
<feature type="region of interest" description="Disordered" evidence="6">
    <location>
        <begin position="1305"/>
        <end position="1328"/>
    </location>
</feature>
<dbReference type="NCBIfam" id="NF003417">
    <property type="entry name" value="PRK04813.1"/>
    <property type="match status" value="5"/>
</dbReference>
<comment type="cofactor">
    <cofactor evidence="1">
        <name>pantetheine 4'-phosphate</name>
        <dbReference type="ChEBI" id="CHEBI:47942"/>
    </cofactor>
</comment>
<dbReference type="SUPFAM" id="SSF56801">
    <property type="entry name" value="Acetyl-CoA synthetase-like"/>
    <property type="match status" value="3"/>
</dbReference>
<dbReference type="Pfam" id="PF00668">
    <property type="entry name" value="Condensation"/>
    <property type="match status" value="6"/>
</dbReference>
<dbReference type="Pfam" id="PF00501">
    <property type="entry name" value="AMP-binding"/>
    <property type="match status" value="3"/>
</dbReference>
<keyword evidence="9" id="KW-1185">Reference proteome</keyword>
<dbReference type="PROSITE" id="PS00455">
    <property type="entry name" value="AMP_BINDING"/>
    <property type="match status" value="3"/>
</dbReference>
<dbReference type="Gene3D" id="2.30.38.10">
    <property type="entry name" value="Luciferase, Domain 3"/>
    <property type="match status" value="2"/>
</dbReference>
<evidence type="ECO:0000256" key="6">
    <source>
        <dbReference type="SAM" id="MobiDB-lite"/>
    </source>
</evidence>
<organism evidence="8 9">
    <name type="scientific">Nocardia uniformis</name>
    <dbReference type="NCBI Taxonomy" id="53432"/>
    <lineage>
        <taxon>Bacteria</taxon>
        <taxon>Bacillati</taxon>
        <taxon>Actinomycetota</taxon>
        <taxon>Actinomycetes</taxon>
        <taxon>Mycobacteriales</taxon>
        <taxon>Nocardiaceae</taxon>
        <taxon>Nocardia</taxon>
    </lineage>
</organism>
<evidence type="ECO:0000256" key="4">
    <source>
        <dbReference type="ARBA" id="ARBA00022737"/>
    </source>
</evidence>
<dbReference type="GO" id="GO:0017000">
    <property type="term" value="P:antibiotic biosynthetic process"/>
    <property type="evidence" value="ECO:0007669"/>
    <property type="project" value="UniProtKB-KW"/>
</dbReference>
<dbReference type="CDD" id="cd19540">
    <property type="entry name" value="LCL_NRPS-like"/>
    <property type="match status" value="2"/>
</dbReference>
<dbReference type="InterPro" id="IPR009081">
    <property type="entry name" value="PP-bd_ACP"/>
</dbReference>
<feature type="compositionally biased region" description="Basic and acidic residues" evidence="6">
    <location>
        <begin position="634"/>
        <end position="646"/>
    </location>
</feature>
<dbReference type="Gene3D" id="3.40.50.12780">
    <property type="entry name" value="N-terminal domain of ligase-like"/>
    <property type="match status" value="1"/>
</dbReference>
<dbReference type="Gene3D" id="3.30.300.30">
    <property type="match status" value="3"/>
</dbReference>
<dbReference type="Gene3D" id="3.30.559.10">
    <property type="entry name" value="Chloramphenicol acetyltransferase-like domain"/>
    <property type="match status" value="5"/>
</dbReference>
<dbReference type="NCBIfam" id="TIGR01733">
    <property type="entry name" value="AA-adenyl-dom"/>
    <property type="match status" value="3"/>
</dbReference>
<dbReference type="Gene3D" id="3.40.50.1820">
    <property type="entry name" value="alpha/beta hydrolase"/>
    <property type="match status" value="1"/>
</dbReference>
<feature type="region of interest" description="Disordered" evidence="6">
    <location>
        <begin position="4007"/>
        <end position="4026"/>
    </location>
</feature>
<dbReference type="InterPro" id="IPR001242">
    <property type="entry name" value="Condensation_dom"/>
</dbReference>
<dbReference type="Gene3D" id="3.30.559.30">
    <property type="entry name" value="Nonribosomal peptide synthetase, condensation domain"/>
    <property type="match status" value="5"/>
</dbReference>
<dbReference type="GO" id="GO:0003824">
    <property type="term" value="F:catalytic activity"/>
    <property type="evidence" value="ECO:0007669"/>
    <property type="project" value="InterPro"/>
</dbReference>
<dbReference type="CDD" id="cd05930">
    <property type="entry name" value="A_NRPS"/>
    <property type="match status" value="2"/>
</dbReference>
<dbReference type="Gene3D" id="1.10.1200.10">
    <property type="entry name" value="ACP-like"/>
    <property type="match status" value="3"/>
</dbReference>
<dbReference type="GO" id="GO:0031177">
    <property type="term" value="F:phosphopantetheine binding"/>
    <property type="evidence" value="ECO:0007669"/>
    <property type="project" value="InterPro"/>
</dbReference>
<dbReference type="InterPro" id="IPR020845">
    <property type="entry name" value="AMP-binding_CS"/>
</dbReference>
<evidence type="ECO:0000256" key="5">
    <source>
        <dbReference type="ARBA" id="ARBA00023194"/>
    </source>
</evidence>
<feature type="region of interest" description="Disordered" evidence="6">
    <location>
        <begin position="602"/>
        <end position="657"/>
    </location>
</feature>